<feature type="compositionally biased region" description="Polar residues" evidence="1">
    <location>
        <begin position="1"/>
        <end position="14"/>
    </location>
</feature>
<name>A0AAN6X3M6_9PEZI</name>
<protein>
    <submittedName>
        <fullName evidence="2">Uncharacterized protein</fullName>
    </submittedName>
</protein>
<feature type="compositionally biased region" description="Polar residues" evidence="1">
    <location>
        <begin position="192"/>
        <end position="223"/>
    </location>
</feature>
<proteinExistence type="predicted"/>
<dbReference type="EMBL" id="MU864353">
    <property type="protein sequence ID" value="KAK4192763.1"/>
    <property type="molecule type" value="Genomic_DNA"/>
</dbReference>
<feature type="region of interest" description="Disordered" evidence="1">
    <location>
        <begin position="1"/>
        <end position="41"/>
    </location>
</feature>
<dbReference type="Proteomes" id="UP001302126">
    <property type="component" value="Unassembled WGS sequence"/>
</dbReference>
<reference evidence="2" key="1">
    <citation type="journal article" date="2023" name="Mol. Phylogenet. Evol.">
        <title>Genome-scale phylogeny and comparative genomics of the fungal order Sordariales.</title>
        <authorList>
            <person name="Hensen N."/>
            <person name="Bonometti L."/>
            <person name="Westerberg I."/>
            <person name="Brannstrom I.O."/>
            <person name="Guillou S."/>
            <person name="Cros-Aarteil S."/>
            <person name="Calhoun S."/>
            <person name="Haridas S."/>
            <person name="Kuo A."/>
            <person name="Mondo S."/>
            <person name="Pangilinan J."/>
            <person name="Riley R."/>
            <person name="LaButti K."/>
            <person name="Andreopoulos B."/>
            <person name="Lipzen A."/>
            <person name="Chen C."/>
            <person name="Yan M."/>
            <person name="Daum C."/>
            <person name="Ng V."/>
            <person name="Clum A."/>
            <person name="Steindorff A."/>
            <person name="Ohm R.A."/>
            <person name="Martin F."/>
            <person name="Silar P."/>
            <person name="Natvig D.O."/>
            <person name="Lalanne C."/>
            <person name="Gautier V."/>
            <person name="Ament-Velasquez S.L."/>
            <person name="Kruys A."/>
            <person name="Hutchinson M.I."/>
            <person name="Powell A.J."/>
            <person name="Barry K."/>
            <person name="Miller A.N."/>
            <person name="Grigoriev I.V."/>
            <person name="Debuchy R."/>
            <person name="Gladieux P."/>
            <person name="Hiltunen Thoren M."/>
            <person name="Johannesson H."/>
        </authorList>
    </citation>
    <scope>NUCLEOTIDE SEQUENCE</scope>
    <source>
        <strain evidence="2">PSN309</strain>
    </source>
</reference>
<evidence type="ECO:0000313" key="2">
    <source>
        <dbReference type="EMBL" id="KAK4192763.1"/>
    </source>
</evidence>
<evidence type="ECO:0000313" key="3">
    <source>
        <dbReference type="Proteomes" id="UP001302126"/>
    </source>
</evidence>
<reference evidence="2" key="2">
    <citation type="submission" date="2023-05" db="EMBL/GenBank/DDBJ databases">
        <authorList>
            <consortium name="Lawrence Berkeley National Laboratory"/>
            <person name="Steindorff A."/>
            <person name="Hensen N."/>
            <person name="Bonometti L."/>
            <person name="Westerberg I."/>
            <person name="Brannstrom I.O."/>
            <person name="Guillou S."/>
            <person name="Cros-Aarteil S."/>
            <person name="Calhoun S."/>
            <person name="Haridas S."/>
            <person name="Kuo A."/>
            <person name="Mondo S."/>
            <person name="Pangilinan J."/>
            <person name="Riley R."/>
            <person name="Labutti K."/>
            <person name="Andreopoulos B."/>
            <person name="Lipzen A."/>
            <person name="Chen C."/>
            <person name="Yanf M."/>
            <person name="Daum C."/>
            <person name="Ng V."/>
            <person name="Clum A."/>
            <person name="Ohm R."/>
            <person name="Martin F."/>
            <person name="Silar P."/>
            <person name="Natvig D."/>
            <person name="Lalanne C."/>
            <person name="Gautier V."/>
            <person name="Ament-Velasquez S.L."/>
            <person name="Kruys A."/>
            <person name="Hutchinson M.I."/>
            <person name="Powell A.J."/>
            <person name="Barry K."/>
            <person name="Miller A.N."/>
            <person name="Grigoriev I.V."/>
            <person name="Debuchy R."/>
            <person name="Gladieux P."/>
            <person name="Thoren M.H."/>
            <person name="Johannesson H."/>
        </authorList>
    </citation>
    <scope>NUCLEOTIDE SEQUENCE</scope>
    <source>
        <strain evidence="2">PSN309</strain>
    </source>
</reference>
<feature type="compositionally biased region" description="Polar residues" evidence="1">
    <location>
        <begin position="20"/>
        <end position="38"/>
    </location>
</feature>
<accession>A0AAN6X3M6</accession>
<dbReference type="AlphaFoldDB" id="A0AAN6X3M6"/>
<comment type="caution">
    <text evidence="2">The sequence shown here is derived from an EMBL/GenBank/DDBJ whole genome shotgun (WGS) entry which is preliminary data.</text>
</comment>
<organism evidence="2 3">
    <name type="scientific">Podospora australis</name>
    <dbReference type="NCBI Taxonomy" id="1536484"/>
    <lineage>
        <taxon>Eukaryota</taxon>
        <taxon>Fungi</taxon>
        <taxon>Dikarya</taxon>
        <taxon>Ascomycota</taxon>
        <taxon>Pezizomycotina</taxon>
        <taxon>Sordariomycetes</taxon>
        <taxon>Sordariomycetidae</taxon>
        <taxon>Sordariales</taxon>
        <taxon>Podosporaceae</taxon>
        <taxon>Podospora</taxon>
    </lineage>
</organism>
<gene>
    <name evidence="2" type="ORF">QBC35DRAFT_527992</name>
</gene>
<feature type="region of interest" description="Disordered" evidence="1">
    <location>
        <begin position="192"/>
        <end position="237"/>
    </location>
</feature>
<keyword evidence="3" id="KW-1185">Reference proteome</keyword>
<sequence length="237" mass="26261">MPSSRSRPGQTVPSADNVRSLLSSHQPSVERSPWTATTPPIPLSAGTIPIELLRHGRRVSQDGKIRASKMSFIQGISRSDRSESTSTCMGGRQRRRGMEILCLHKIWRHRIVDHPPSFATLAHEERFLTLMDKAETSAWKMFVSRCSPHLYKPARAPFYIQLTDPTLISSSPPPEFVAPTIPILVAPVTNTRPLPSTRGSSSASAANTRSLPSGSSAPVQSFDNRLLSLRDNMRRMR</sequence>
<evidence type="ECO:0000256" key="1">
    <source>
        <dbReference type="SAM" id="MobiDB-lite"/>
    </source>
</evidence>